<keyword evidence="2" id="KW-1185">Reference proteome</keyword>
<name>A0A834P2J2_VESPE</name>
<gene>
    <name evidence="1" type="ORF">H0235_008094</name>
</gene>
<protein>
    <submittedName>
        <fullName evidence="1">Uncharacterized protein</fullName>
    </submittedName>
</protein>
<dbReference type="Proteomes" id="UP000600918">
    <property type="component" value="Unassembled WGS sequence"/>
</dbReference>
<evidence type="ECO:0000313" key="1">
    <source>
        <dbReference type="EMBL" id="KAF7425656.1"/>
    </source>
</evidence>
<dbReference type="EMBL" id="JACSDY010000006">
    <property type="protein sequence ID" value="KAF7425656.1"/>
    <property type="molecule type" value="Genomic_DNA"/>
</dbReference>
<proteinExistence type="predicted"/>
<dbReference type="AlphaFoldDB" id="A0A834P2J2"/>
<comment type="caution">
    <text evidence="1">The sequence shown here is derived from an EMBL/GenBank/DDBJ whole genome shotgun (WGS) entry which is preliminary data.</text>
</comment>
<sequence length="121" mass="14251">MFVVRSALRRATTFIQLLQRILEKPSSEIIGARRTHLLVVGNLKRKVWLKPIRVLRRLSERPRAQGTKYREKKGEGRKLCTVQLRKISRGDGGLILRHQKFLTSRRFKMQRCRDAEFKVLA</sequence>
<accession>A0A834P2J2</accession>
<reference evidence="1" key="1">
    <citation type="journal article" date="2020" name="G3 (Bethesda)">
        <title>High-Quality Assemblies for Three Invasive Social Wasps from the &lt;i&gt;Vespula&lt;/i&gt; Genus.</title>
        <authorList>
            <person name="Harrop T.W.R."/>
            <person name="Guhlin J."/>
            <person name="McLaughlin G.M."/>
            <person name="Permina E."/>
            <person name="Stockwell P."/>
            <person name="Gilligan J."/>
            <person name="Le Lec M.F."/>
            <person name="Gruber M.A.M."/>
            <person name="Quinn O."/>
            <person name="Lovegrove M."/>
            <person name="Duncan E.J."/>
            <person name="Remnant E.J."/>
            <person name="Van Eeckhoven J."/>
            <person name="Graham B."/>
            <person name="Knapp R.A."/>
            <person name="Langford K.W."/>
            <person name="Kronenberg Z."/>
            <person name="Press M.O."/>
            <person name="Eacker S.M."/>
            <person name="Wilson-Rankin E.E."/>
            <person name="Purcell J."/>
            <person name="Lester P.J."/>
            <person name="Dearden P.K."/>
        </authorList>
    </citation>
    <scope>NUCLEOTIDE SEQUENCE</scope>
    <source>
        <strain evidence="1">Volc-1</strain>
    </source>
</reference>
<organism evidence="1 2">
    <name type="scientific">Vespula pensylvanica</name>
    <name type="common">Western yellow jacket</name>
    <name type="synonym">Wasp</name>
    <dbReference type="NCBI Taxonomy" id="30213"/>
    <lineage>
        <taxon>Eukaryota</taxon>
        <taxon>Metazoa</taxon>
        <taxon>Ecdysozoa</taxon>
        <taxon>Arthropoda</taxon>
        <taxon>Hexapoda</taxon>
        <taxon>Insecta</taxon>
        <taxon>Pterygota</taxon>
        <taxon>Neoptera</taxon>
        <taxon>Endopterygota</taxon>
        <taxon>Hymenoptera</taxon>
        <taxon>Apocrita</taxon>
        <taxon>Aculeata</taxon>
        <taxon>Vespoidea</taxon>
        <taxon>Vespidae</taxon>
        <taxon>Vespinae</taxon>
        <taxon>Vespula</taxon>
    </lineage>
</organism>
<evidence type="ECO:0000313" key="2">
    <source>
        <dbReference type="Proteomes" id="UP000600918"/>
    </source>
</evidence>